<dbReference type="EMBL" id="MASR01000002">
    <property type="protein sequence ID" value="OFE11400.1"/>
    <property type="molecule type" value="Genomic_DNA"/>
</dbReference>
<evidence type="ECO:0000313" key="1">
    <source>
        <dbReference type="EMBL" id="OFE11400.1"/>
    </source>
</evidence>
<gene>
    <name evidence="1" type="ORF">PHACT_12650</name>
</gene>
<dbReference type="STRING" id="1524254.PHACT_12650"/>
<dbReference type="Pfam" id="PF06147">
    <property type="entry name" value="DUF968"/>
    <property type="match status" value="1"/>
</dbReference>
<name>A0A1E8CG09_9GAMM</name>
<keyword evidence="2" id="KW-1185">Reference proteome</keyword>
<evidence type="ECO:0000313" key="2">
    <source>
        <dbReference type="Proteomes" id="UP000175669"/>
    </source>
</evidence>
<dbReference type="RefSeq" id="WP_070118607.1">
    <property type="nucleotide sequence ID" value="NZ_MASR01000002.1"/>
</dbReference>
<protein>
    <submittedName>
        <fullName evidence="1">Uncharacterized protein</fullName>
    </submittedName>
</protein>
<dbReference type="Proteomes" id="UP000175669">
    <property type="component" value="Unassembled WGS sequence"/>
</dbReference>
<comment type="caution">
    <text evidence="1">The sequence shown here is derived from an EMBL/GenBank/DDBJ whole genome shotgun (WGS) entry which is preliminary data.</text>
</comment>
<proteinExistence type="predicted"/>
<sequence length="130" mass="14423">MARSTKQWKRIPKDEKKAIEKYHALVAEMACVVTGKRPVTLHHCHGGSLADIGITRGMSQRPSDWLVIPIIMDLHVGPQGIDGGKGVRSWEAEHGAQLDHLIDLQLKLGIDLFTLAGYDWTRHVEKGVPS</sequence>
<reference evidence="2" key="1">
    <citation type="submission" date="2016-07" db="EMBL/GenBank/DDBJ databases">
        <authorList>
            <person name="Florea S."/>
            <person name="Webb J.S."/>
            <person name="Jaromczyk J."/>
            <person name="Schardl C.L."/>
        </authorList>
    </citation>
    <scope>NUCLEOTIDE SEQUENCE [LARGE SCALE GENOMIC DNA]</scope>
    <source>
        <strain evidence="2">KCTC 42131</strain>
    </source>
</reference>
<dbReference type="InterPro" id="IPR010373">
    <property type="entry name" value="DUF968"/>
</dbReference>
<dbReference type="AlphaFoldDB" id="A0A1E8CG09"/>
<dbReference type="OrthoDB" id="6700725at2"/>
<accession>A0A1E8CG09</accession>
<organism evidence="1 2">
    <name type="scientific">Pseudohongiella acticola</name>
    <dbReference type="NCBI Taxonomy" id="1524254"/>
    <lineage>
        <taxon>Bacteria</taxon>
        <taxon>Pseudomonadati</taxon>
        <taxon>Pseudomonadota</taxon>
        <taxon>Gammaproteobacteria</taxon>
        <taxon>Pseudomonadales</taxon>
        <taxon>Pseudohongiellaceae</taxon>
        <taxon>Pseudohongiella</taxon>
    </lineage>
</organism>